<dbReference type="EMBL" id="GBXM01047672">
    <property type="protein sequence ID" value="JAH60905.1"/>
    <property type="molecule type" value="Transcribed_RNA"/>
</dbReference>
<proteinExistence type="predicted"/>
<sequence length="71" mass="7637">MTTERGACQGSLRRAGDACSLSTARRGKLPAPAQADRVSRPKPSSRRLLELCKEDLQEEQVDVAEGLGLKA</sequence>
<name>A0A0E9U6Y7_ANGAN</name>
<feature type="region of interest" description="Disordered" evidence="1">
    <location>
        <begin position="1"/>
        <end position="46"/>
    </location>
</feature>
<evidence type="ECO:0000313" key="2">
    <source>
        <dbReference type="EMBL" id="JAH60905.1"/>
    </source>
</evidence>
<reference evidence="2" key="2">
    <citation type="journal article" date="2015" name="Fish Shellfish Immunol.">
        <title>Early steps in the European eel (Anguilla anguilla)-Vibrio vulnificus interaction in the gills: Role of the RtxA13 toxin.</title>
        <authorList>
            <person name="Callol A."/>
            <person name="Pajuelo D."/>
            <person name="Ebbesson L."/>
            <person name="Teles M."/>
            <person name="MacKenzie S."/>
            <person name="Amaro C."/>
        </authorList>
    </citation>
    <scope>NUCLEOTIDE SEQUENCE</scope>
</reference>
<protein>
    <submittedName>
        <fullName evidence="2">Uncharacterized protein</fullName>
    </submittedName>
</protein>
<dbReference type="AlphaFoldDB" id="A0A0E9U6Y7"/>
<evidence type="ECO:0000256" key="1">
    <source>
        <dbReference type="SAM" id="MobiDB-lite"/>
    </source>
</evidence>
<organism evidence="2">
    <name type="scientific">Anguilla anguilla</name>
    <name type="common">European freshwater eel</name>
    <name type="synonym">Muraena anguilla</name>
    <dbReference type="NCBI Taxonomy" id="7936"/>
    <lineage>
        <taxon>Eukaryota</taxon>
        <taxon>Metazoa</taxon>
        <taxon>Chordata</taxon>
        <taxon>Craniata</taxon>
        <taxon>Vertebrata</taxon>
        <taxon>Euteleostomi</taxon>
        <taxon>Actinopterygii</taxon>
        <taxon>Neopterygii</taxon>
        <taxon>Teleostei</taxon>
        <taxon>Anguilliformes</taxon>
        <taxon>Anguillidae</taxon>
        <taxon>Anguilla</taxon>
    </lineage>
</organism>
<reference evidence="2" key="1">
    <citation type="submission" date="2014-11" db="EMBL/GenBank/DDBJ databases">
        <authorList>
            <person name="Amaro Gonzalez C."/>
        </authorList>
    </citation>
    <scope>NUCLEOTIDE SEQUENCE</scope>
</reference>
<accession>A0A0E9U6Y7</accession>